<name>A0A8T1M9K1_CLOSI</name>
<gene>
    <name evidence="1" type="ORF">CSKR_203318</name>
</gene>
<dbReference type="EMBL" id="NIRI02000056">
    <property type="protein sequence ID" value="KAG5445800.1"/>
    <property type="molecule type" value="Genomic_DNA"/>
</dbReference>
<sequence length="162" mass="18748">MFDIPPVLIDNPSCFGISTEKNWRSISCSLGQIFVHSGHPSSPCLFTEPLALSNRTEITGSHFMNTYTTKRDNCISRVYVNKHLNIIFARRLSTHTHTRRLVIYTVARSRTFVNVDLFFYRITHLYLHDVTVLVRYPLGFDGARCSWCLFFLKVQPRPDSDC</sequence>
<proteinExistence type="predicted"/>
<dbReference type="OrthoDB" id="10462488at2759"/>
<protein>
    <submittedName>
        <fullName evidence="1">Uncharacterized protein</fullName>
    </submittedName>
</protein>
<organism evidence="1 2">
    <name type="scientific">Clonorchis sinensis</name>
    <name type="common">Chinese liver fluke</name>
    <dbReference type="NCBI Taxonomy" id="79923"/>
    <lineage>
        <taxon>Eukaryota</taxon>
        <taxon>Metazoa</taxon>
        <taxon>Spiralia</taxon>
        <taxon>Lophotrochozoa</taxon>
        <taxon>Platyhelminthes</taxon>
        <taxon>Trematoda</taxon>
        <taxon>Digenea</taxon>
        <taxon>Opisthorchiida</taxon>
        <taxon>Opisthorchiata</taxon>
        <taxon>Opisthorchiidae</taxon>
        <taxon>Clonorchis</taxon>
    </lineage>
</organism>
<comment type="caution">
    <text evidence="1">The sequence shown here is derived from an EMBL/GenBank/DDBJ whole genome shotgun (WGS) entry which is preliminary data.</text>
</comment>
<accession>A0A8T1M9K1</accession>
<dbReference type="Proteomes" id="UP000286415">
    <property type="component" value="Unassembled WGS sequence"/>
</dbReference>
<reference evidence="1 2" key="2">
    <citation type="journal article" date="2021" name="Genomics">
        <title>High-quality reference genome for Clonorchis sinensis.</title>
        <authorList>
            <person name="Young N.D."/>
            <person name="Stroehlein A.J."/>
            <person name="Kinkar L."/>
            <person name="Wang T."/>
            <person name="Sohn W.M."/>
            <person name="Chang B.C.H."/>
            <person name="Kaur P."/>
            <person name="Weisz D."/>
            <person name="Dudchenko O."/>
            <person name="Aiden E.L."/>
            <person name="Korhonen P.K."/>
            <person name="Gasser R.B."/>
        </authorList>
    </citation>
    <scope>NUCLEOTIDE SEQUENCE [LARGE SCALE GENOMIC DNA]</scope>
    <source>
        <strain evidence="1">Cs-k2</strain>
    </source>
</reference>
<evidence type="ECO:0000313" key="2">
    <source>
        <dbReference type="Proteomes" id="UP000286415"/>
    </source>
</evidence>
<reference evidence="1 2" key="1">
    <citation type="journal article" date="2018" name="Biotechnol. Adv.">
        <title>Improved genomic resources and new bioinformatic workflow for the carcinogenic parasite Clonorchis sinensis: Biotechnological implications.</title>
        <authorList>
            <person name="Wang D."/>
            <person name="Korhonen P.K."/>
            <person name="Gasser R.B."/>
            <person name="Young N.D."/>
        </authorList>
    </citation>
    <scope>NUCLEOTIDE SEQUENCE [LARGE SCALE GENOMIC DNA]</scope>
    <source>
        <strain evidence="1">Cs-k2</strain>
    </source>
</reference>
<dbReference type="AlphaFoldDB" id="A0A8T1M9K1"/>
<keyword evidence="2" id="KW-1185">Reference proteome</keyword>
<evidence type="ECO:0000313" key="1">
    <source>
        <dbReference type="EMBL" id="KAG5445800.1"/>
    </source>
</evidence>